<dbReference type="AlphaFoldDB" id="A0AAV4XQF8"/>
<gene>
    <name evidence="1" type="ORF">CEXT_358141</name>
</gene>
<sequence>MFSFFGTENSSYHSCCRNSPAVGSEIFKEELQAGKIKLQSQQARVQHLEDELGVVRSAPEETVFFPRAISIGSQYILGYSLSSAHSTIIFKTSLRPTFINAPLLNSAGEEYQRRRGSVTGSPLSQRVE</sequence>
<organism evidence="1 2">
    <name type="scientific">Caerostris extrusa</name>
    <name type="common">Bark spider</name>
    <name type="synonym">Caerostris bankana</name>
    <dbReference type="NCBI Taxonomy" id="172846"/>
    <lineage>
        <taxon>Eukaryota</taxon>
        <taxon>Metazoa</taxon>
        <taxon>Ecdysozoa</taxon>
        <taxon>Arthropoda</taxon>
        <taxon>Chelicerata</taxon>
        <taxon>Arachnida</taxon>
        <taxon>Araneae</taxon>
        <taxon>Araneomorphae</taxon>
        <taxon>Entelegynae</taxon>
        <taxon>Araneoidea</taxon>
        <taxon>Araneidae</taxon>
        <taxon>Caerostris</taxon>
    </lineage>
</organism>
<keyword evidence="2" id="KW-1185">Reference proteome</keyword>
<protein>
    <submittedName>
        <fullName evidence="1">Uncharacterized protein</fullName>
    </submittedName>
</protein>
<proteinExistence type="predicted"/>
<reference evidence="1 2" key="1">
    <citation type="submission" date="2021-06" db="EMBL/GenBank/DDBJ databases">
        <title>Caerostris extrusa draft genome.</title>
        <authorList>
            <person name="Kono N."/>
            <person name="Arakawa K."/>
        </authorList>
    </citation>
    <scope>NUCLEOTIDE SEQUENCE [LARGE SCALE GENOMIC DNA]</scope>
</reference>
<name>A0AAV4XQF8_CAEEX</name>
<comment type="caution">
    <text evidence="1">The sequence shown here is derived from an EMBL/GenBank/DDBJ whole genome shotgun (WGS) entry which is preliminary data.</text>
</comment>
<evidence type="ECO:0000313" key="2">
    <source>
        <dbReference type="Proteomes" id="UP001054945"/>
    </source>
</evidence>
<evidence type="ECO:0000313" key="1">
    <source>
        <dbReference type="EMBL" id="GIY96578.1"/>
    </source>
</evidence>
<dbReference type="EMBL" id="BPLR01000674">
    <property type="protein sequence ID" value="GIY96578.1"/>
    <property type="molecule type" value="Genomic_DNA"/>
</dbReference>
<dbReference type="Proteomes" id="UP001054945">
    <property type="component" value="Unassembled WGS sequence"/>
</dbReference>
<accession>A0AAV4XQF8</accession>